<organism evidence="1 2">
    <name type="scientific">Naganishia friedmannii</name>
    <dbReference type="NCBI Taxonomy" id="89922"/>
    <lineage>
        <taxon>Eukaryota</taxon>
        <taxon>Fungi</taxon>
        <taxon>Dikarya</taxon>
        <taxon>Basidiomycota</taxon>
        <taxon>Agaricomycotina</taxon>
        <taxon>Tremellomycetes</taxon>
        <taxon>Filobasidiales</taxon>
        <taxon>Filobasidiaceae</taxon>
        <taxon>Naganishia</taxon>
    </lineage>
</organism>
<keyword evidence="2" id="KW-1185">Reference proteome</keyword>
<comment type="caution">
    <text evidence="1">The sequence shown here is derived from an EMBL/GenBank/DDBJ whole genome shotgun (WGS) entry which is preliminary data.</text>
</comment>
<name>A0ACC2UX62_9TREE</name>
<proteinExistence type="predicted"/>
<accession>A0ACC2UX62</accession>
<evidence type="ECO:0000313" key="1">
    <source>
        <dbReference type="EMBL" id="KAJ9091658.1"/>
    </source>
</evidence>
<protein>
    <submittedName>
        <fullName evidence="1">Uncharacterized protein</fullName>
    </submittedName>
</protein>
<reference evidence="1" key="1">
    <citation type="submission" date="2023-04" db="EMBL/GenBank/DDBJ databases">
        <title>Draft Genome sequencing of Naganishia species isolated from polar environments using Oxford Nanopore Technology.</title>
        <authorList>
            <person name="Leo P."/>
            <person name="Venkateswaran K."/>
        </authorList>
    </citation>
    <scope>NUCLEOTIDE SEQUENCE</scope>
    <source>
        <strain evidence="1">MNA-CCFEE 5423</strain>
    </source>
</reference>
<sequence>MSAHPLQTLEGLRTLANRILGTDHEFGESENQATLEKNLESRDYGRPADYLATRKASDDMNLRDYTESFRSTSDALINGLPDTLITLWLKPQRNLLRLFAREMKASCYGRLGRTPLTREEAEKLIVALEQRVRFIGEVMDKGNTDGAIDQQSWRALTSFSSNGTYSSVTPSFVIGEESGCQDISTTKCRACVFCAQLLTGRISALPATLPPDLNWLRDAKVAINSSGNESHTISDIMDRSISPIRGKVNKYDESINDIRDQYVKLICCLVYISERSSALQRIVAGLRNELLVLCQPSARETFNKILGHCCKLMDITTTALHQFHDSLGQLKVIAETRGRCVKFTRCFDHHTSDRLKSLLTHIANFREQVSRIRETLEIYSDEVVNAAMSAFGILSADIIQIQSMSHLKGLVVPLPFISTSTYQPISSTAAIEAPPHIAIDVAVPHRITLIANATGSQSSSLSSESSLLQQPTGAPILFSSSHSLSADLTSALADTQSVWVDTAPTLSERQSASPPAWPEEGLIDTRPALRTAAQPNENAPNDARPFNPREISLFNNFNRANIDIKVVTERRDESIRPVQATIDPIVTYAAAALHACCTNRAVRDSYAEGVLGDMEISTQATPMFAANGLSTKWSSTVFASVTQNSDARTRIAILVFAIDGPVTGGDLQNAVAKSILPSTVKYPVGLLSSQIAKIVSEDLPATVVVTGKGLYGNLAESILYEALDAVTPVLSMQQTLPVRFAVVGFSPVRLLMNPRPSTAVLSLFKNSFSASAGDEQVKRLQIHHVYHELDPLDRSLRLLNYTENDLALRYPGLSLCESGYRLLEEAISHANPPHGYTYGAIKEPLIERIIRQAPSINKFALSANMDRESSTTHLRNLDALRSQTTLPSNRCLQAFAKIGNKQDGNTQFETTVWDATFITEIAPAGTLEACLLIASTGDFRVSLIPRLRPGPLGIVTRASVGRLLTEQQPIFPERLRCVILCNRRDKQDTAEQIGRPARVLITGTSLGLFRADDFSIQFSMKDDQYAEPVPLWDKDRVSRHGPGFIRPQFFSGADGVTAGVEFEDIAGIGVLARNDSTPTLRVKIRSNDNEEVSERPTGETDLSWTSDGTASGIQPMDLVATSICKSALELVALGLCASNTPFSLQLFRNHPRALKVTNALIDLSLQLGLKQEFTYVYQKLLTETDATETFANILGQPLLIKMAEQLQEKADQHRVRIAVAVHPNETWLNFVERTGVYIWHQSSVAWNRVLTMAGLGGTTRQKVSKSYLHLRDVIRDASRVADRNLLVLEDIEEACVGASLDESRQDLLGPAVAEIVKPMLQLRRACNKLVIITIIGQQDAGKTLAIQNMTQLKFHQRVKMKSGEGPKGRTVSPEVIGIFPQAVTESNAAMAHDVIFVGLPGAIETVPIEPLPLFKNYLPCVQTAADMTLLFASQPAGPPGKIEPLYRFADMLETTGESTEILLVGTGYSKGQQDYGTAVRDKVAKREELSNVVVPEQRKRIRRIFCLDQKSDPLDWDLDRLADVRAEITDFLRRRTEGGTLEKMLNSTPIPEYRAFDFRRGGLADEEDEEEQKPGPFVHEVRRHTTKHYFKLLSSKWILTHDDYTRMNAVEMLLREMNTLGLLSERSAAAVRSSNVLADDHRFLRENTVDADCVKLQAIFADLAATEV</sequence>
<gene>
    <name evidence="1" type="ORF">QFC21_007133</name>
</gene>
<dbReference type="EMBL" id="JASBWT010000048">
    <property type="protein sequence ID" value="KAJ9091658.1"/>
    <property type="molecule type" value="Genomic_DNA"/>
</dbReference>
<dbReference type="Proteomes" id="UP001227268">
    <property type="component" value="Unassembled WGS sequence"/>
</dbReference>
<evidence type="ECO:0000313" key="2">
    <source>
        <dbReference type="Proteomes" id="UP001227268"/>
    </source>
</evidence>